<comment type="caution">
    <text evidence="3">The sequence shown here is derived from an EMBL/GenBank/DDBJ whole genome shotgun (WGS) entry which is preliminary data.</text>
</comment>
<keyword evidence="2" id="KW-1133">Transmembrane helix</keyword>
<dbReference type="PROSITE" id="PS50092">
    <property type="entry name" value="TSP1"/>
    <property type="match status" value="1"/>
</dbReference>
<evidence type="ECO:0000256" key="2">
    <source>
        <dbReference type="SAM" id="Phobius"/>
    </source>
</evidence>
<organism evidence="3 4">
    <name type="scientific">Necator americanus</name>
    <name type="common">Human hookworm</name>
    <dbReference type="NCBI Taxonomy" id="51031"/>
    <lineage>
        <taxon>Eukaryota</taxon>
        <taxon>Metazoa</taxon>
        <taxon>Ecdysozoa</taxon>
        <taxon>Nematoda</taxon>
        <taxon>Chromadorea</taxon>
        <taxon>Rhabditida</taxon>
        <taxon>Rhabditina</taxon>
        <taxon>Rhabditomorpha</taxon>
        <taxon>Strongyloidea</taxon>
        <taxon>Ancylostomatidae</taxon>
        <taxon>Bunostominae</taxon>
        <taxon>Necator</taxon>
    </lineage>
</organism>
<dbReference type="Proteomes" id="UP001303046">
    <property type="component" value="Unassembled WGS sequence"/>
</dbReference>
<keyword evidence="2" id="KW-0812">Transmembrane</keyword>
<accession>A0ABR1BY10</accession>
<feature type="transmembrane region" description="Helical" evidence="2">
    <location>
        <begin position="51"/>
        <end position="69"/>
    </location>
</feature>
<keyword evidence="4" id="KW-1185">Reference proteome</keyword>
<protein>
    <recommendedName>
        <fullName evidence="5">Thrombospondin type 1 domain protein</fullName>
    </recommendedName>
</protein>
<keyword evidence="2" id="KW-0472">Membrane</keyword>
<dbReference type="InterPro" id="IPR000884">
    <property type="entry name" value="TSP1_rpt"/>
</dbReference>
<reference evidence="3 4" key="1">
    <citation type="submission" date="2023-08" db="EMBL/GenBank/DDBJ databases">
        <title>A Necator americanus chromosomal reference genome.</title>
        <authorList>
            <person name="Ilik V."/>
            <person name="Petrzelkova K.J."/>
            <person name="Pardy F."/>
            <person name="Fuh T."/>
            <person name="Niatou-Singa F.S."/>
            <person name="Gouil Q."/>
            <person name="Baker L."/>
            <person name="Ritchie M.E."/>
            <person name="Jex A.R."/>
            <person name="Gazzola D."/>
            <person name="Li H."/>
            <person name="Toshio Fujiwara R."/>
            <person name="Zhan B."/>
            <person name="Aroian R.V."/>
            <person name="Pafco B."/>
            <person name="Schwarz E.M."/>
        </authorList>
    </citation>
    <scope>NUCLEOTIDE SEQUENCE [LARGE SCALE GENOMIC DNA]</scope>
    <source>
        <strain evidence="3 4">Aroian</strain>
        <tissue evidence="3">Whole animal</tissue>
    </source>
</reference>
<name>A0ABR1BY10_NECAM</name>
<evidence type="ECO:0008006" key="5">
    <source>
        <dbReference type="Google" id="ProtNLM"/>
    </source>
</evidence>
<evidence type="ECO:0000313" key="3">
    <source>
        <dbReference type="EMBL" id="KAK6730257.1"/>
    </source>
</evidence>
<dbReference type="PANTHER" id="PTHR31507:SF3">
    <property type="entry name" value="TIL DOMAIN-CONTAINING PROTEIN"/>
    <property type="match status" value="1"/>
</dbReference>
<proteinExistence type="predicted"/>
<feature type="region of interest" description="Disordered" evidence="1">
    <location>
        <begin position="203"/>
        <end position="224"/>
    </location>
</feature>
<dbReference type="EMBL" id="JAVFWL010000001">
    <property type="protein sequence ID" value="KAK6730257.1"/>
    <property type="molecule type" value="Genomic_DNA"/>
</dbReference>
<gene>
    <name evidence="3" type="primary">Necator_chrI.g3119</name>
    <name evidence="3" type="ORF">RB195_006990</name>
</gene>
<evidence type="ECO:0000313" key="4">
    <source>
        <dbReference type="Proteomes" id="UP001303046"/>
    </source>
</evidence>
<sequence length="224" mass="25091">MCMNSLFYCASLKFLPYRRKCLYVVPYFNDKYLIVNDCAHMHPAGQIIRTMFLFAMTIGHALLAALILMEFRVSSIDLRFLRNRTESVTKHTTAISAPTTTLPETNCTEGVWSEWQEVLSCNADCGSCGSRVFRRKCTTDGCVCRGDLRKEERCNIQVCEYPKPACCPPFKLMVIKGEFACGPQDENSLAAFETHLKGKPHEMTLTPSLHISGANKKGSKSDPG</sequence>
<evidence type="ECO:0000256" key="1">
    <source>
        <dbReference type="SAM" id="MobiDB-lite"/>
    </source>
</evidence>
<dbReference type="PANTHER" id="PTHR31507">
    <property type="entry name" value="PROTEIN CBG15923"/>
    <property type="match status" value="1"/>
</dbReference>